<reference evidence="3 4" key="1">
    <citation type="submission" date="2014-12" db="EMBL/GenBank/DDBJ databases">
        <title>Draft genome sequences of 29 type strains of Enterococci.</title>
        <authorList>
            <person name="Zhong Z."/>
            <person name="Sun Z."/>
            <person name="Liu W."/>
            <person name="Zhang W."/>
            <person name="Zhang H."/>
        </authorList>
    </citation>
    <scope>NUCLEOTIDE SEQUENCE [LARGE SCALE GENOMIC DNA]</scope>
    <source>
        <strain evidence="3 4">DSM 17122</strain>
    </source>
</reference>
<dbReference type="GO" id="GO:0003677">
    <property type="term" value="F:DNA binding"/>
    <property type="evidence" value="ECO:0007669"/>
    <property type="project" value="InterPro"/>
</dbReference>
<keyword evidence="4" id="KW-1185">Reference proteome</keyword>
<dbReference type="Proteomes" id="UP000182077">
    <property type="component" value="Unassembled WGS sequence"/>
</dbReference>
<dbReference type="PANTHER" id="PTHR30015">
    <property type="entry name" value="MRR RESTRICTION SYSTEM PROTEIN"/>
    <property type="match status" value="1"/>
</dbReference>
<keyword evidence="1" id="KW-0378">Hydrolase</keyword>
<dbReference type="SUPFAM" id="SSF52980">
    <property type="entry name" value="Restriction endonuclease-like"/>
    <property type="match status" value="1"/>
</dbReference>
<dbReference type="InterPro" id="IPR052906">
    <property type="entry name" value="Type_IV_Methyl-Rstrct_Enzyme"/>
</dbReference>
<dbReference type="Pfam" id="PF04471">
    <property type="entry name" value="Mrr_cat"/>
    <property type="match status" value="1"/>
</dbReference>
<name>A0A1L8TSF6_9ENTE</name>
<dbReference type="PANTHER" id="PTHR30015:SF7">
    <property type="entry name" value="TYPE IV METHYL-DIRECTED RESTRICTION ENZYME ECOKMRR"/>
    <property type="match status" value="1"/>
</dbReference>
<dbReference type="EMBL" id="JXKQ01000001">
    <property type="protein sequence ID" value="OJG47143.1"/>
    <property type="molecule type" value="Genomic_DNA"/>
</dbReference>
<organism evidence="3 4">
    <name type="scientific">Enterococcus hermanniensis</name>
    <dbReference type="NCBI Taxonomy" id="249189"/>
    <lineage>
        <taxon>Bacteria</taxon>
        <taxon>Bacillati</taxon>
        <taxon>Bacillota</taxon>
        <taxon>Bacilli</taxon>
        <taxon>Lactobacillales</taxon>
        <taxon>Enterococcaceae</taxon>
        <taxon>Enterococcus</taxon>
    </lineage>
</organism>
<dbReference type="GO" id="GO:0009307">
    <property type="term" value="P:DNA restriction-modification system"/>
    <property type="evidence" value="ECO:0007669"/>
    <property type="project" value="InterPro"/>
</dbReference>
<gene>
    <name evidence="3" type="ORF">RV04_GL000390</name>
</gene>
<accession>A0A1L8TSF6</accession>
<evidence type="ECO:0000259" key="2">
    <source>
        <dbReference type="Pfam" id="PF04471"/>
    </source>
</evidence>
<dbReference type="RefSeq" id="WP_071856789.1">
    <property type="nucleotide sequence ID" value="NZ_JBHSHK010000005.1"/>
</dbReference>
<dbReference type="InterPro" id="IPR007560">
    <property type="entry name" value="Restrct_endonuc_IV_Mrr"/>
</dbReference>
<evidence type="ECO:0000313" key="3">
    <source>
        <dbReference type="EMBL" id="OJG47143.1"/>
    </source>
</evidence>
<comment type="caution">
    <text evidence="3">The sequence shown here is derived from an EMBL/GenBank/DDBJ whole genome shotgun (WGS) entry which is preliminary data.</text>
</comment>
<dbReference type="AlphaFoldDB" id="A0A1L8TSF6"/>
<feature type="domain" description="Restriction endonuclease type IV Mrr" evidence="2">
    <location>
        <begin position="366"/>
        <end position="471"/>
    </location>
</feature>
<dbReference type="InterPro" id="IPR011335">
    <property type="entry name" value="Restrct_endonuc-II-like"/>
</dbReference>
<dbReference type="InterPro" id="IPR011856">
    <property type="entry name" value="tRNA_endonuc-like_dom_sf"/>
</dbReference>
<dbReference type="Gene3D" id="3.40.1350.10">
    <property type="match status" value="1"/>
</dbReference>
<proteinExistence type="predicted"/>
<sequence>MELVTSNTSFYDSQLLFNEQQEKRFTEETTGCPTLEIGRVRFYEPDSIYLEGRNPVSEVGTLFVAGKAAWIVFDNLLEDVRVIHEEAMELKILTFVESNSAQITYNGIVLELTDMKQWERLSNHVQSIEKEAIQADISEYQKKYHELLKEHRILFIRYTDNFITKFVPQSFFYDLEFLYLVDECLLKADQKLKAVRIIDYLTATRMTYAKEHGYEGHELHFKDRYHETIKNFELLKSLFKKKMALDEATAAFVTHQIFWSRLKHHGANEWHKSHGASFRESAKNLAAYIEVYSVMPEIIPEDMRNITLFTLYLMEMTSFLEKEDYVFSLRKVERSVGKILHDRQLEKFEQLLLSKVSKPKTTIEDIDQMSNEDFKVFIAGIFRSLGYGIEFITDVPAVDLIATIKTNSLGIQVKQICFPLGDTAIQEVIDGVAKLSLHEGLVVTNATFTKSATELAKDHKIVLWDRKKLIRELENTLIIN</sequence>
<dbReference type="OrthoDB" id="9797274at2"/>
<dbReference type="GO" id="GO:0015666">
    <property type="term" value="F:restriction endodeoxyribonuclease activity"/>
    <property type="evidence" value="ECO:0007669"/>
    <property type="project" value="TreeGrafter"/>
</dbReference>
<evidence type="ECO:0000313" key="4">
    <source>
        <dbReference type="Proteomes" id="UP000182077"/>
    </source>
</evidence>
<protein>
    <recommendedName>
        <fullName evidence="2">Restriction endonuclease type IV Mrr domain-containing protein</fullName>
    </recommendedName>
</protein>
<evidence type="ECO:0000256" key="1">
    <source>
        <dbReference type="ARBA" id="ARBA00022801"/>
    </source>
</evidence>